<comment type="function">
    <text evidence="7">The globular domain of the protein is located near the polypeptide exit tunnel on the outside of the subunit, while an extended beta-hairpin is found that lines the wall of the exit tunnel in the center of the 70S ribosome.</text>
</comment>
<keyword evidence="4 7" id="KW-0689">Ribosomal protein</keyword>
<dbReference type="GO" id="GO:0003735">
    <property type="term" value="F:structural constituent of ribosome"/>
    <property type="evidence" value="ECO:0007669"/>
    <property type="project" value="InterPro"/>
</dbReference>
<name>A0A0H4T389_9BACT</name>
<dbReference type="SUPFAM" id="SSF54843">
    <property type="entry name" value="Ribosomal protein L22"/>
    <property type="match status" value="1"/>
</dbReference>
<gene>
    <name evidence="7" type="primary">rplV</name>
</gene>
<keyword evidence="5 7" id="KW-0687">Ribonucleoprotein</keyword>
<dbReference type="Pfam" id="PF00237">
    <property type="entry name" value="Ribosomal_L22"/>
    <property type="match status" value="1"/>
</dbReference>
<evidence type="ECO:0000256" key="2">
    <source>
        <dbReference type="ARBA" id="ARBA00022730"/>
    </source>
</evidence>
<evidence type="ECO:0000256" key="5">
    <source>
        <dbReference type="ARBA" id="ARBA00023274"/>
    </source>
</evidence>
<dbReference type="InterPro" id="IPR001063">
    <property type="entry name" value="Ribosomal_uL22"/>
</dbReference>
<dbReference type="CDD" id="cd00336">
    <property type="entry name" value="Ribosomal_L22"/>
    <property type="match status" value="1"/>
</dbReference>
<dbReference type="InterPro" id="IPR047867">
    <property type="entry name" value="Ribosomal_uL22_bac/org-type"/>
</dbReference>
<evidence type="ECO:0000256" key="8">
    <source>
        <dbReference type="RuleBase" id="RU004005"/>
    </source>
</evidence>
<dbReference type="InterPro" id="IPR036394">
    <property type="entry name" value="Ribosomal_uL22_sf"/>
</dbReference>
<dbReference type="EMBL" id="KT006953">
    <property type="protein sequence ID" value="AKQ01180.1"/>
    <property type="molecule type" value="Genomic_DNA"/>
</dbReference>
<dbReference type="AlphaFoldDB" id="A0A0H4T389"/>
<reference evidence="11" key="1">
    <citation type="journal article" date="2015" name="ISME J.">
        <title>Aquifer environment selects for microbial species cohorts in sediment and groundwater.</title>
        <authorList>
            <person name="Hug L.A."/>
            <person name="Thomas B.C."/>
            <person name="Brown C.T."/>
            <person name="Frischkorn K.R."/>
            <person name="Williams K.H."/>
            <person name="Tringe S.G."/>
            <person name="Banfield J.F."/>
        </authorList>
    </citation>
    <scope>NUCLEOTIDE SEQUENCE</scope>
</reference>
<dbReference type="PANTHER" id="PTHR13501:SF8">
    <property type="entry name" value="LARGE RIBOSOMAL SUBUNIT PROTEIN UL22M"/>
    <property type="match status" value="1"/>
</dbReference>
<protein>
    <recommendedName>
        <fullName evidence="6 7">Large ribosomal subunit protein uL22</fullName>
    </recommendedName>
</protein>
<comment type="subunit">
    <text evidence="7 9">Part of the 50S ribosomal subunit.</text>
</comment>
<comment type="similarity">
    <text evidence="1 7 8">Belongs to the universal ribosomal protein uL22 family.</text>
</comment>
<evidence type="ECO:0000256" key="10">
    <source>
        <dbReference type="RuleBase" id="RU004008"/>
    </source>
</evidence>
<dbReference type="NCBIfam" id="TIGR01044">
    <property type="entry name" value="rplV_bact"/>
    <property type="match status" value="1"/>
</dbReference>
<keyword evidence="2 7" id="KW-0699">rRNA-binding</keyword>
<evidence type="ECO:0000256" key="9">
    <source>
        <dbReference type="RuleBase" id="RU004006"/>
    </source>
</evidence>
<evidence type="ECO:0000256" key="7">
    <source>
        <dbReference type="HAMAP-Rule" id="MF_01331"/>
    </source>
</evidence>
<evidence type="ECO:0000256" key="1">
    <source>
        <dbReference type="ARBA" id="ARBA00009451"/>
    </source>
</evidence>
<evidence type="ECO:0000256" key="4">
    <source>
        <dbReference type="ARBA" id="ARBA00022980"/>
    </source>
</evidence>
<evidence type="ECO:0000313" key="11">
    <source>
        <dbReference type="EMBL" id="AKQ01180.1"/>
    </source>
</evidence>
<proteinExistence type="inferred from homology"/>
<accession>A0A0H4T389</accession>
<dbReference type="GO" id="GO:0022625">
    <property type="term" value="C:cytosolic large ribosomal subunit"/>
    <property type="evidence" value="ECO:0007669"/>
    <property type="project" value="TreeGrafter"/>
</dbReference>
<dbReference type="InterPro" id="IPR005727">
    <property type="entry name" value="Ribosomal_uL22_bac/chlpt-type"/>
</dbReference>
<organism evidence="11">
    <name type="scientific">uncultured Nitrospirae bacterium Rifle_16ft_4_minimus_14985</name>
    <dbReference type="NCBI Taxonomy" id="1665124"/>
    <lineage>
        <taxon>Bacteria</taxon>
        <taxon>Pseudomonadati</taxon>
        <taxon>Nitrospirota</taxon>
        <taxon>environmental samples</taxon>
    </lineage>
</organism>
<evidence type="ECO:0000256" key="3">
    <source>
        <dbReference type="ARBA" id="ARBA00022884"/>
    </source>
</evidence>
<dbReference type="GO" id="GO:0006412">
    <property type="term" value="P:translation"/>
    <property type="evidence" value="ECO:0007669"/>
    <property type="project" value="UniProtKB-UniRule"/>
</dbReference>
<sequence>MAEAKAVLKFVRISPRKARNVIDLIRGKRAGDAISTLKFTARGAARVIEKVLRSAIANAEDRQIGDVDDLVVSRVCVDQGPTLKRIQPAPQGRAHAIHKRMSHITVVVSPVPRPVRRTAKAGAVPKGAESRGA</sequence>
<dbReference type="HAMAP" id="MF_01331_B">
    <property type="entry name" value="Ribosomal_uL22_B"/>
    <property type="match status" value="1"/>
</dbReference>
<comment type="function">
    <text evidence="7 10">This protein binds specifically to 23S rRNA; its binding is stimulated by other ribosomal proteins, e.g., L4, L17, and L20. It is important during the early stages of 50S assembly. It makes multiple contacts with different domains of the 23S rRNA in the assembled 50S subunit and ribosome.</text>
</comment>
<evidence type="ECO:0000256" key="6">
    <source>
        <dbReference type="ARBA" id="ARBA00035207"/>
    </source>
</evidence>
<dbReference type="GO" id="GO:0019843">
    <property type="term" value="F:rRNA binding"/>
    <property type="evidence" value="ECO:0007669"/>
    <property type="project" value="UniProtKB-UniRule"/>
</dbReference>
<dbReference type="PANTHER" id="PTHR13501">
    <property type="entry name" value="CHLOROPLAST 50S RIBOSOMAL PROTEIN L22-RELATED"/>
    <property type="match status" value="1"/>
</dbReference>
<keyword evidence="3 7" id="KW-0694">RNA-binding</keyword>
<dbReference type="Gene3D" id="3.90.470.10">
    <property type="entry name" value="Ribosomal protein L22/L17"/>
    <property type="match status" value="1"/>
</dbReference>